<dbReference type="Pfam" id="PF05193">
    <property type="entry name" value="Peptidase_M16_C"/>
    <property type="match status" value="1"/>
</dbReference>
<evidence type="ECO:0000256" key="1">
    <source>
        <dbReference type="ARBA" id="ARBA00001947"/>
    </source>
</evidence>
<dbReference type="InterPro" id="IPR050361">
    <property type="entry name" value="MPP/UQCRC_Complex"/>
</dbReference>
<dbReference type="InterPro" id="IPR011249">
    <property type="entry name" value="Metalloenz_LuxS/M16"/>
</dbReference>
<keyword evidence="3" id="KW-0378">Hydrolase</keyword>
<protein>
    <submittedName>
        <fullName evidence="7">Peptidase M16</fullName>
    </submittedName>
</protein>
<dbReference type="InterPro" id="IPR011765">
    <property type="entry name" value="Pept_M16_N"/>
</dbReference>
<organism evidence="7 8">
    <name type="scientific">Skermanella aerolata</name>
    <dbReference type="NCBI Taxonomy" id="393310"/>
    <lineage>
        <taxon>Bacteria</taxon>
        <taxon>Pseudomonadati</taxon>
        <taxon>Pseudomonadota</taxon>
        <taxon>Alphaproteobacteria</taxon>
        <taxon>Rhodospirillales</taxon>
        <taxon>Azospirillaceae</taxon>
        <taxon>Skermanella</taxon>
    </lineage>
</organism>
<dbReference type="RefSeq" id="WP_044433955.1">
    <property type="nucleotide sequence ID" value="NZ_BJYZ01000005.1"/>
</dbReference>
<evidence type="ECO:0000256" key="4">
    <source>
        <dbReference type="RuleBase" id="RU004447"/>
    </source>
</evidence>
<keyword evidence="8" id="KW-1185">Reference proteome</keyword>
<evidence type="ECO:0000259" key="6">
    <source>
        <dbReference type="Pfam" id="PF05193"/>
    </source>
</evidence>
<comment type="caution">
    <text evidence="7">The sequence shown here is derived from an EMBL/GenBank/DDBJ whole genome shotgun (WGS) entry which is preliminary data.</text>
</comment>
<dbReference type="Pfam" id="PF00675">
    <property type="entry name" value="Peptidase_M16"/>
    <property type="match status" value="1"/>
</dbReference>
<feature type="domain" description="Peptidase M16 C-terminal" evidence="6">
    <location>
        <begin position="168"/>
        <end position="340"/>
    </location>
</feature>
<dbReference type="Gene3D" id="3.30.830.10">
    <property type="entry name" value="Metalloenzyme, LuxS/M16 peptidase-like"/>
    <property type="match status" value="2"/>
</dbReference>
<comment type="similarity">
    <text evidence="2 4">Belongs to the peptidase M16 family.</text>
</comment>
<dbReference type="GO" id="GO:0046872">
    <property type="term" value="F:metal ion binding"/>
    <property type="evidence" value="ECO:0007669"/>
    <property type="project" value="InterPro"/>
</dbReference>
<evidence type="ECO:0000256" key="3">
    <source>
        <dbReference type="ARBA" id="ARBA00023049"/>
    </source>
</evidence>
<dbReference type="SUPFAM" id="SSF63411">
    <property type="entry name" value="LuxS/MPP-like metallohydrolase"/>
    <property type="match status" value="2"/>
</dbReference>
<dbReference type="Proteomes" id="UP000321523">
    <property type="component" value="Unassembled WGS sequence"/>
</dbReference>
<feature type="domain" description="Peptidase M16 N-terminal" evidence="5">
    <location>
        <begin position="14"/>
        <end position="160"/>
    </location>
</feature>
<dbReference type="AlphaFoldDB" id="A0A512DL34"/>
<dbReference type="GO" id="GO:0006508">
    <property type="term" value="P:proteolysis"/>
    <property type="evidence" value="ECO:0007669"/>
    <property type="project" value="InterPro"/>
</dbReference>
<comment type="cofactor">
    <cofactor evidence="1">
        <name>Zn(2+)</name>
        <dbReference type="ChEBI" id="CHEBI:29105"/>
    </cofactor>
</comment>
<evidence type="ECO:0000313" key="8">
    <source>
        <dbReference type="Proteomes" id="UP000321523"/>
    </source>
</evidence>
<dbReference type="PANTHER" id="PTHR11851:SF49">
    <property type="entry name" value="MITOCHONDRIAL-PROCESSING PEPTIDASE SUBUNIT ALPHA"/>
    <property type="match status" value="1"/>
</dbReference>
<evidence type="ECO:0000313" key="7">
    <source>
        <dbReference type="EMBL" id="GEO37155.1"/>
    </source>
</evidence>
<proteinExistence type="inferred from homology"/>
<dbReference type="PROSITE" id="PS00143">
    <property type="entry name" value="INSULINASE"/>
    <property type="match status" value="1"/>
</dbReference>
<dbReference type="FunFam" id="3.30.830.10:FF:000008">
    <property type="entry name" value="Mitochondrial-processing peptidase subunit beta"/>
    <property type="match status" value="1"/>
</dbReference>
<evidence type="ECO:0000256" key="2">
    <source>
        <dbReference type="ARBA" id="ARBA00007261"/>
    </source>
</evidence>
<sequence>MSTIRVTTLPNGLRVATDTMPHVETASLGVWVGVGTRNERAEVNGVAHLVEHMVFKGTPTRTAFDISEQIEAVGGHMNAYTTREHTAYYAKVLKEDAPLALDVIGDMLQHSLLDEDELSRERAVVLQELGQAEDTPDDIIFDHFQSCAYPGQALGRPVLGHPDIIGSLPRDALVEYIGANYSGRTMVLAASGRIDHDTVVEMAERTFRDLPAPTDPAPLDPARYTGGDFREDRDLEQLHIVLGFEGVGVHDPDYYSHSVLSTLLGGGMSSRLFQEVREKRGLAYSVHTFSGAYEDNGLFGIYAGTGPEKIGELVPVMCDELCKVAEDVTDEEVRRARAQLKAGMLMSLESTMSRCEQLGQQMVIFDRPLTIEEMVEKIEAVDAAAVKRAALRLRLKPPTVTALGPLDGLEDYDRIVARLS</sequence>
<evidence type="ECO:0000259" key="5">
    <source>
        <dbReference type="Pfam" id="PF00675"/>
    </source>
</evidence>
<dbReference type="GO" id="GO:0004222">
    <property type="term" value="F:metalloendopeptidase activity"/>
    <property type="evidence" value="ECO:0007669"/>
    <property type="project" value="InterPro"/>
</dbReference>
<dbReference type="InterPro" id="IPR001431">
    <property type="entry name" value="Pept_M16_Zn_BS"/>
</dbReference>
<dbReference type="PANTHER" id="PTHR11851">
    <property type="entry name" value="METALLOPROTEASE"/>
    <property type="match status" value="1"/>
</dbReference>
<name>A0A512DL34_9PROT</name>
<keyword evidence="3" id="KW-0645">Protease</keyword>
<dbReference type="InterPro" id="IPR007863">
    <property type="entry name" value="Peptidase_M16_C"/>
</dbReference>
<gene>
    <name evidence="7" type="ORF">SAE02_13030</name>
</gene>
<keyword evidence="3" id="KW-0482">Metalloprotease</keyword>
<dbReference type="EMBL" id="BJYZ01000005">
    <property type="protein sequence ID" value="GEO37155.1"/>
    <property type="molecule type" value="Genomic_DNA"/>
</dbReference>
<accession>A0A512DL34</accession>
<dbReference type="OrthoDB" id="9811314at2"/>
<reference evidence="7 8" key="1">
    <citation type="submission" date="2019-07" db="EMBL/GenBank/DDBJ databases">
        <title>Whole genome shotgun sequence of Skermanella aerolata NBRC 106429.</title>
        <authorList>
            <person name="Hosoyama A."/>
            <person name="Uohara A."/>
            <person name="Ohji S."/>
            <person name="Ichikawa N."/>
        </authorList>
    </citation>
    <scope>NUCLEOTIDE SEQUENCE [LARGE SCALE GENOMIC DNA]</scope>
    <source>
        <strain evidence="7 8">NBRC 106429</strain>
    </source>
</reference>